<keyword evidence="5 10" id="KW-0552">Olfaction</keyword>
<dbReference type="EnsemblMetazoa" id="LLOJ010945-RA">
    <property type="protein sequence ID" value="LLOJ010945-PA"/>
    <property type="gene ID" value="LLOJ010945"/>
</dbReference>
<evidence type="ECO:0000256" key="9">
    <source>
        <dbReference type="ARBA" id="ARBA00023224"/>
    </source>
</evidence>
<evidence type="ECO:0000256" key="1">
    <source>
        <dbReference type="ARBA" id="ARBA00004651"/>
    </source>
</evidence>
<evidence type="ECO:0000256" key="7">
    <source>
        <dbReference type="ARBA" id="ARBA00023136"/>
    </source>
</evidence>
<evidence type="ECO:0000256" key="6">
    <source>
        <dbReference type="ARBA" id="ARBA00022989"/>
    </source>
</evidence>
<organism evidence="11 12">
    <name type="scientific">Lutzomyia longipalpis</name>
    <name type="common">Sand fly</name>
    <dbReference type="NCBI Taxonomy" id="7200"/>
    <lineage>
        <taxon>Eukaryota</taxon>
        <taxon>Metazoa</taxon>
        <taxon>Ecdysozoa</taxon>
        <taxon>Arthropoda</taxon>
        <taxon>Hexapoda</taxon>
        <taxon>Insecta</taxon>
        <taxon>Pterygota</taxon>
        <taxon>Neoptera</taxon>
        <taxon>Endopterygota</taxon>
        <taxon>Diptera</taxon>
        <taxon>Nematocera</taxon>
        <taxon>Psychodoidea</taxon>
        <taxon>Psychodidae</taxon>
        <taxon>Lutzomyia</taxon>
        <taxon>Lutzomyia</taxon>
    </lineage>
</organism>
<dbReference type="EMBL" id="AJWK01009276">
    <property type="status" value="NOT_ANNOTATED_CDS"/>
    <property type="molecule type" value="Genomic_DNA"/>
</dbReference>
<dbReference type="GO" id="GO:0005549">
    <property type="term" value="F:odorant binding"/>
    <property type="evidence" value="ECO:0007669"/>
    <property type="project" value="InterPro"/>
</dbReference>
<keyword evidence="6 10" id="KW-1133">Transmembrane helix</keyword>
<evidence type="ECO:0000256" key="3">
    <source>
        <dbReference type="ARBA" id="ARBA00022606"/>
    </source>
</evidence>
<keyword evidence="9 10" id="KW-0807">Transducer</keyword>
<dbReference type="Proteomes" id="UP000092461">
    <property type="component" value="Unassembled WGS sequence"/>
</dbReference>
<reference evidence="11" key="1">
    <citation type="submission" date="2020-05" db="UniProtKB">
        <authorList>
            <consortium name="EnsemblMetazoa"/>
        </authorList>
    </citation>
    <scope>IDENTIFICATION</scope>
    <source>
        <strain evidence="11">Jacobina</strain>
    </source>
</reference>
<comment type="caution">
    <text evidence="10">Lacks conserved residue(s) required for the propagation of feature annotation.</text>
</comment>
<dbReference type="PANTHER" id="PTHR21137">
    <property type="entry name" value="ODORANT RECEPTOR"/>
    <property type="match status" value="1"/>
</dbReference>
<keyword evidence="12" id="KW-1185">Reference proteome</keyword>
<dbReference type="GO" id="GO:0007165">
    <property type="term" value="P:signal transduction"/>
    <property type="evidence" value="ECO:0007669"/>
    <property type="project" value="UniProtKB-KW"/>
</dbReference>
<evidence type="ECO:0000256" key="5">
    <source>
        <dbReference type="ARBA" id="ARBA00022725"/>
    </source>
</evidence>
<evidence type="ECO:0000256" key="2">
    <source>
        <dbReference type="ARBA" id="ARBA00022475"/>
    </source>
</evidence>
<keyword evidence="3 10" id="KW-0716">Sensory transduction</keyword>
<dbReference type="Pfam" id="PF02949">
    <property type="entry name" value="7tm_6"/>
    <property type="match status" value="1"/>
</dbReference>
<feature type="transmembrane region" description="Helical" evidence="10">
    <location>
        <begin position="67"/>
        <end position="89"/>
    </location>
</feature>
<evidence type="ECO:0000256" key="4">
    <source>
        <dbReference type="ARBA" id="ARBA00022692"/>
    </source>
</evidence>
<dbReference type="AlphaFoldDB" id="A0A3F2ZDG9"/>
<keyword evidence="2" id="KW-1003">Cell membrane</keyword>
<feature type="transmembrane region" description="Helical" evidence="10">
    <location>
        <begin position="193"/>
        <end position="216"/>
    </location>
</feature>
<sequence>MARHLKEYIKVKPVIEFLIALSTFNVFSGPLKNRIKILLLIFCNIFFWYFLYTHLTNTINSQININLMWTLVMWIVLCDFFLIMISNVFKRKKFHLLMQNIQEVFDGDSEDEEDEEFEGVFQNHVNYSMKVFVFLNRWEIRLMTCLMIIAGIIFRVRKNYGLIIEINFITSDNILWRESQYILQSLLGSLTGFFGLSMNIGLTFMGLAIITELNILNDHMKLLNEKIKNQPNFLKKVIKKHCSVINNFNLFSEIFSETSFMVLFANCVSFLFGFSFLMNYSSDIINYMLIVAGTMLSLHVCILGEVISIKSENLSETLYQTNWYELSLKDQKMFLIILGMSQREYKLKALGMYDVNLYTFVQISKVAFSYCAVLYSLSQ</sequence>
<evidence type="ECO:0000256" key="8">
    <source>
        <dbReference type="ARBA" id="ARBA00023170"/>
    </source>
</evidence>
<accession>A0A3F2ZDG9</accession>
<dbReference type="VEuPathDB" id="VectorBase:LLOJ010945"/>
<dbReference type="VEuPathDB" id="VectorBase:LLONM1_002560"/>
<proteinExistence type="inferred from homology"/>
<feature type="transmembrane region" description="Helical" evidence="10">
    <location>
        <begin position="355"/>
        <end position="377"/>
    </location>
</feature>
<keyword evidence="8 10" id="KW-0675">Receptor</keyword>
<dbReference type="InterPro" id="IPR004117">
    <property type="entry name" value="7tm6_olfct_rcpt"/>
</dbReference>
<name>A0A3F2ZDG9_LUTLO</name>
<dbReference type="PANTHER" id="PTHR21137:SF35">
    <property type="entry name" value="ODORANT RECEPTOR 19A-RELATED"/>
    <property type="match status" value="1"/>
</dbReference>
<evidence type="ECO:0000313" key="11">
    <source>
        <dbReference type="EnsemblMetazoa" id="LLOJ010945-PA"/>
    </source>
</evidence>
<protein>
    <recommendedName>
        <fullName evidence="10">Odorant receptor</fullName>
    </recommendedName>
</protein>
<comment type="subcellular location">
    <subcellularLocation>
        <location evidence="1 10">Cell membrane</location>
        <topology evidence="1 10">Multi-pass membrane protein</topology>
    </subcellularLocation>
</comment>
<evidence type="ECO:0000313" key="12">
    <source>
        <dbReference type="Proteomes" id="UP000092461"/>
    </source>
</evidence>
<feature type="transmembrane region" description="Helical" evidence="10">
    <location>
        <begin position="37"/>
        <end position="55"/>
    </location>
</feature>
<keyword evidence="4 10" id="KW-0812">Transmembrane</keyword>
<evidence type="ECO:0000256" key="10">
    <source>
        <dbReference type="RuleBase" id="RU351113"/>
    </source>
</evidence>
<comment type="similarity">
    <text evidence="10">Belongs to the insect chemoreceptor superfamily. Heteromeric odorant receptor channel (TC 1.A.69) family.</text>
</comment>
<feature type="transmembrane region" description="Helical" evidence="10">
    <location>
        <begin position="260"/>
        <end position="278"/>
    </location>
</feature>
<feature type="transmembrane region" description="Helical" evidence="10">
    <location>
        <begin position="284"/>
        <end position="307"/>
    </location>
</feature>
<dbReference type="GO" id="GO:0004984">
    <property type="term" value="F:olfactory receptor activity"/>
    <property type="evidence" value="ECO:0007669"/>
    <property type="project" value="InterPro"/>
</dbReference>
<keyword evidence="7 10" id="KW-0472">Membrane</keyword>
<dbReference type="GO" id="GO:0005886">
    <property type="term" value="C:plasma membrane"/>
    <property type="evidence" value="ECO:0007669"/>
    <property type="project" value="UniProtKB-SubCell"/>
</dbReference>